<keyword evidence="7 8" id="KW-0119">Carbohydrate metabolism</keyword>
<evidence type="ECO:0000256" key="2">
    <source>
        <dbReference type="ARBA" id="ARBA00022629"/>
    </source>
</evidence>
<reference evidence="13 14" key="1">
    <citation type="submission" date="2016-09" db="EMBL/GenBank/DDBJ databases">
        <title>Couchioplanes caeruleus draft genome sequence.</title>
        <authorList>
            <person name="Sheehan J."/>
            <person name="Caffrey P."/>
        </authorList>
    </citation>
    <scope>NUCLEOTIDE SEQUENCE [LARGE SCALE GENOMIC DNA]</scope>
    <source>
        <strain evidence="13 14">DSM 43634</strain>
    </source>
</reference>
<dbReference type="Pfam" id="PF02782">
    <property type="entry name" value="FGGY_C"/>
    <property type="match status" value="1"/>
</dbReference>
<protein>
    <recommendedName>
        <fullName evidence="8 10">Xylulose kinase</fullName>
        <shortName evidence="8 10">Xylulokinase</shortName>
        <ecNumber evidence="8 10">2.7.1.17</ecNumber>
    </recommendedName>
</protein>
<dbReference type="PANTHER" id="PTHR43095:SF5">
    <property type="entry name" value="XYLULOSE KINASE"/>
    <property type="match status" value="1"/>
</dbReference>
<keyword evidence="14" id="KW-1185">Reference proteome</keyword>
<dbReference type="GO" id="GO:0005998">
    <property type="term" value="P:xylulose catabolic process"/>
    <property type="evidence" value="ECO:0007669"/>
    <property type="project" value="UniProtKB-UniRule"/>
</dbReference>
<dbReference type="EC" id="2.7.1.17" evidence="8 10"/>
<proteinExistence type="inferred from homology"/>
<dbReference type="InterPro" id="IPR050406">
    <property type="entry name" value="FGGY_Carb_Kinase"/>
</dbReference>
<dbReference type="CDD" id="cd07809">
    <property type="entry name" value="ASKHA_NBD_FGGY_BaXK-like"/>
    <property type="match status" value="1"/>
</dbReference>
<evidence type="ECO:0000256" key="7">
    <source>
        <dbReference type="ARBA" id="ARBA00023277"/>
    </source>
</evidence>
<dbReference type="InterPro" id="IPR006000">
    <property type="entry name" value="Xylulokinase"/>
</dbReference>
<keyword evidence="6 8" id="KW-0067">ATP-binding</keyword>
<evidence type="ECO:0000313" key="14">
    <source>
        <dbReference type="Proteomes" id="UP000182486"/>
    </source>
</evidence>
<comment type="similarity">
    <text evidence="1 8 9">Belongs to the FGGY kinase family.</text>
</comment>
<dbReference type="GO" id="GO:0004856">
    <property type="term" value="F:D-xylulokinase activity"/>
    <property type="evidence" value="ECO:0007669"/>
    <property type="project" value="UniProtKB-UniRule"/>
</dbReference>
<dbReference type="GO" id="GO:0042732">
    <property type="term" value="P:D-xylose metabolic process"/>
    <property type="evidence" value="ECO:0007669"/>
    <property type="project" value="UniProtKB-KW"/>
</dbReference>
<keyword evidence="2 8" id="KW-0859">Xylose metabolism</keyword>
<dbReference type="SUPFAM" id="SSF53067">
    <property type="entry name" value="Actin-like ATPase domain"/>
    <property type="match status" value="2"/>
</dbReference>
<gene>
    <name evidence="8 10" type="primary">xylB</name>
    <name evidence="13" type="ORF">BG844_22735</name>
</gene>
<dbReference type="InterPro" id="IPR018485">
    <property type="entry name" value="FGGY_C"/>
</dbReference>
<feature type="active site" description="Proton acceptor" evidence="8">
    <location>
        <position position="230"/>
    </location>
</feature>
<dbReference type="InterPro" id="IPR000577">
    <property type="entry name" value="Carb_kinase_FGGY"/>
</dbReference>
<evidence type="ECO:0000256" key="6">
    <source>
        <dbReference type="ARBA" id="ARBA00022840"/>
    </source>
</evidence>
<evidence type="ECO:0000259" key="11">
    <source>
        <dbReference type="Pfam" id="PF00370"/>
    </source>
</evidence>
<comment type="function">
    <text evidence="8">Catalyzes the phosphorylation of D-xylulose to D-xylulose 5-phosphate.</text>
</comment>
<evidence type="ECO:0000256" key="3">
    <source>
        <dbReference type="ARBA" id="ARBA00022679"/>
    </source>
</evidence>
<evidence type="ECO:0000256" key="10">
    <source>
        <dbReference type="RuleBase" id="RU364073"/>
    </source>
</evidence>
<feature type="domain" description="Carbohydrate kinase FGGY N-terminal" evidence="11">
    <location>
        <begin position="4"/>
        <end position="218"/>
    </location>
</feature>
<evidence type="ECO:0000256" key="8">
    <source>
        <dbReference type="HAMAP-Rule" id="MF_02220"/>
    </source>
</evidence>
<dbReference type="InterPro" id="IPR018484">
    <property type="entry name" value="FGGY_N"/>
</dbReference>
<evidence type="ECO:0000259" key="12">
    <source>
        <dbReference type="Pfam" id="PF02782"/>
    </source>
</evidence>
<evidence type="ECO:0000256" key="9">
    <source>
        <dbReference type="RuleBase" id="RU003733"/>
    </source>
</evidence>
<dbReference type="Gene3D" id="3.30.420.40">
    <property type="match status" value="2"/>
</dbReference>
<comment type="caution">
    <text evidence="13">The sequence shown here is derived from an EMBL/GenBank/DDBJ whole genome shotgun (WGS) entry which is preliminary data.</text>
</comment>
<organism evidence="13 14">
    <name type="scientific">Couchioplanes caeruleus subsp. caeruleus</name>
    <dbReference type="NCBI Taxonomy" id="56427"/>
    <lineage>
        <taxon>Bacteria</taxon>
        <taxon>Bacillati</taxon>
        <taxon>Actinomycetota</taxon>
        <taxon>Actinomycetes</taxon>
        <taxon>Micromonosporales</taxon>
        <taxon>Micromonosporaceae</taxon>
        <taxon>Couchioplanes</taxon>
    </lineage>
</organism>
<dbReference type="EMBL" id="MEIA01000244">
    <property type="protein sequence ID" value="OJF12054.1"/>
    <property type="molecule type" value="Genomic_DNA"/>
</dbReference>
<keyword evidence="5 8" id="KW-0418">Kinase</keyword>
<accession>A0A1K0GII2</accession>
<dbReference type="PIRSF" id="PIRSF000538">
    <property type="entry name" value="GlpK"/>
    <property type="match status" value="1"/>
</dbReference>
<dbReference type="NCBIfam" id="TIGR01312">
    <property type="entry name" value="XylB"/>
    <property type="match status" value="1"/>
</dbReference>
<dbReference type="InterPro" id="IPR043129">
    <property type="entry name" value="ATPase_NBD"/>
</dbReference>
<dbReference type="HAMAP" id="MF_02220">
    <property type="entry name" value="XylB"/>
    <property type="match status" value="1"/>
</dbReference>
<feature type="domain" description="Carbohydrate kinase FGGY C-terminal" evidence="12">
    <location>
        <begin position="246"/>
        <end position="427"/>
    </location>
</feature>
<name>A0A1K0GII2_9ACTN</name>
<evidence type="ECO:0000256" key="4">
    <source>
        <dbReference type="ARBA" id="ARBA00022741"/>
    </source>
</evidence>
<dbReference type="PROSITE" id="PS00933">
    <property type="entry name" value="FGGY_KINASES_1"/>
    <property type="match status" value="1"/>
</dbReference>
<feature type="site" description="Important for activity" evidence="8">
    <location>
        <position position="8"/>
    </location>
</feature>
<dbReference type="AlphaFoldDB" id="A0A1K0GII2"/>
<keyword evidence="3 8" id="KW-0808">Transferase</keyword>
<evidence type="ECO:0000256" key="1">
    <source>
        <dbReference type="ARBA" id="ARBA00009156"/>
    </source>
</evidence>
<dbReference type="Proteomes" id="UP000182486">
    <property type="component" value="Unassembled WGS sequence"/>
</dbReference>
<dbReference type="RefSeq" id="WP_071807375.1">
    <property type="nucleotide sequence ID" value="NZ_MEIA01000244.1"/>
</dbReference>
<feature type="binding site" evidence="8">
    <location>
        <begin position="71"/>
        <end position="72"/>
    </location>
    <ligand>
        <name>substrate</name>
    </ligand>
</feature>
<dbReference type="InterPro" id="IPR018483">
    <property type="entry name" value="Carb_kinase_FGGY_CS"/>
</dbReference>
<comment type="catalytic activity">
    <reaction evidence="8 10">
        <text>D-xylulose + ATP = D-xylulose 5-phosphate + ADP + H(+)</text>
        <dbReference type="Rhea" id="RHEA:10964"/>
        <dbReference type="ChEBI" id="CHEBI:15378"/>
        <dbReference type="ChEBI" id="CHEBI:17140"/>
        <dbReference type="ChEBI" id="CHEBI:30616"/>
        <dbReference type="ChEBI" id="CHEBI:57737"/>
        <dbReference type="ChEBI" id="CHEBI:456216"/>
        <dbReference type="EC" id="2.7.1.17"/>
    </reaction>
</comment>
<dbReference type="GO" id="GO:0005524">
    <property type="term" value="F:ATP binding"/>
    <property type="evidence" value="ECO:0007669"/>
    <property type="project" value="UniProtKB-UniRule"/>
</dbReference>
<dbReference type="Pfam" id="PF00370">
    <property type="entry name" value="FGGY_N"/>
    <property type="match status" value="1"/>
</dbReference>
<keyword evidence="4 8" id="KW-0547">Nucleotide-binding</keyword>
<dbReference type="PROSITE" id="PS00445">
    <property type="entry name" value="FGGY_KINASES_2"/>
    <property type="match status" value="1"/>
</dbReference>
<evidence type="ECO:0000256" key="5">
    <source>
        <dbReference type="ARBA" id="ARBA00022777"/>
    </source>
</evidence>
<dbReference type="PANTHER" id="PTHR43095">
    <property type="entry name" value="SUGAR KINASE"/>
    <property type="match status" value="1"/>
</dbReference>
<evidence type="ECO:0000313" key="13">
    <source>
        <dbReference type="EMBL" id="OJF12054.1"/>
    </source>
</evidence>
<sequence length="471" mass="48304">MTLVAGIDSSTQSCKVVIRDAETGELVRQGRAGHPDGTEVHPDAWWSALRRAVEDAGGLDDVAAASVAGQQHGMVVLDEDGEVVRPALLWNDTRSAGAAAELIEDLGGGDAGRRAWVDAVGIVPVASFTLTKLRWLARHEPEAAKRVAAVCLPHDWLTWKLSGASGLDALRTDRSDASGTLYWSPATNAYRPDLLELGFGRRIHTPEVLGPTGVAGRLPTGAPLGPGAGDNAAAGLGTGALPGDVVISIGTSGTVFVSSDVAPDDPSGTVAGFADATGRFLPIVVTLNAARVLDAAGRLLGVDHAELSRLALTAPAGADGLVLIPYLEGERTPDRPDATGAIHGLTLRTSDPAHLARAAVEGMLCALADGLDALVAQGAAAHRAVLVGGGARSVAVRRIAPALFGLPVLVPPPGEYVADGAARQAAWVVAGGDAPPRWSAGSPEVYEADSVPLIREQYAAARDSVVDRADR</sequence>